<dbReference type="AlphaFoldDB" id="A0A166RIU5"/>
<feature type="domain" description="Major facilitator superfamily (MFS) profile" evidence="8">
    <location>
        <begin position="84"/>
        <end position="607"/>
    </location>
</feature>
<keyword evidence="5 7" id="KW-0472">Membrane</keyword>
<dbReference type="InterPro" id="IPR010573">
    <property type="entry name" value="MFS_Str1/Tri12-like"/>
</dbReference>
<accession>A0A166RIU5</accession>
<evidence type="ECO:0000256" key="1">
    <source>
        <dbReference type="ARBA" id="ARBA00004141"/>
    </source>
</evidence>
<feature type="transmembrane region" description="Helical" evidence="7">
    <location>
        <begin position="580"/>
        <end position="600"/>
    </location>
</feature>
<keyword evidence="4 7" id="KW-1133">Transmembrane helix</keyword>
<proteinExistence type="predicted"/>
<protein>
    <submittedName>
        <fullName evidence="9">MFS multidrug transporter protein</fullName>
    </submittedName>
</protein>
<keyword evidence="3 7" id="KW-0812">Transmembrane</keyword>
<evidence type="ECO:0000259" key="8">
    <source>
        <dbReference type="PROSITE" id="PS50850"/>
    </source>
</evidence>
<dbReference type="InterPro" id="IPR011701">
    <property type="entry name" value="MFS"/>
</dbReference>
<dbReference type="Pfam" id="PF06609">
    <property type="entry name" value="TRI12"/>
    <property type="match status" value="1"/>
</dbReference>
<feature type="transmembrane region" description="Helical" evidence="7">
    <location>
        <begin position="81"/>
        <end position="109"/>
    </location>
</feature>
<feature type="transmembrane region" description="Helical" evidence="7">
    <location>
        <begin position="337"/>
        <end position="360"/>
    </location>
</feature>
<feature type="transmembrane region" description="Helical" evidence="7">
    <location>
        <begin position="381"/>
        <end position="402"/>
    </location>
</feature>
<dbReference type="Pfam" id="PF07690">
    <property type="entry name" value="MFS_1"/>
    <property type="match status" value="1"/>
</dbReference>
<dbReference type="PRINTS" id="PR01036">
    <property type="entry name" value="TCRTETB"/>
</dbReference>
<dbReference type="InterPro" id="IPR036259">
    <property type="entry name" value="MFS_trans_sf"/>
</dbReference>
<feature type="transmembrane region" description="Helical" evidence="7">
    <location>
        <begin position="256"/>
        <end position="282"/>
    </location>
</feature>
<organism evidence="9 10">
    <name type="scientific">Colletotrichum tofieldiae</name>
    <dbReference type="NCBI Taxonomy" id="708197"/>
    <lineage>
        <taxon>Eukaryota</taxon>
        <taxon>Fungi</taxon>
        <taxon>Dikarya</taxon>
        <taxon>Ascomycota</taxon>
        <taxon>Pezizomycotina</taxon>
        <taxon>Sordariomycetes</taxon>
        <taxon>Hypocreomycetidae</taxon>
        <taxon>Glomerellales</taxon>
        <taxon>Glomerellaceae</taxon>
        <taxon>Colletotrichum</taxon>
        <taxon>Colletotrichum spaethianum species complex</taxon>
    </lineage>
</organism>
<keyword evidence="10" id="KW-1185">Reference proteome</keyword>
<dbReference type="Proteomes" id="UP000076552">
    <property type="component" value="Unassembled WGS sequence"/>
</dbReference>
<dbReference type="Gene3D" id="1.20.1250.20">
    <property type="entry name" value="MFS general substrate transporter like domains"/>
    <property type="match status" value="1"/>
</dbReference>
<feature type="transmembrane region" description="Helical" evidence="7">
    <location>
        <begin position="150"/>
        <end position="175"/>
    </location>
</feature>
<evidence type="ECO:0000256" key="6">
    <source>
        <dbReference type="SAM" id="MobiDB-lite"/>
    </source>
</evidence>
<feature type="transmembrane region" description="Helical" evidence="7">
    <location>
        <begin position="303"/>
        <end position="325"/>
    </location>
</feature>
<comment type="caution">
    <text evidence="9">The sequence shown here is derived from an EMBL/GenBank/DDBJ whole genome shotgun (WGS) entry which is preliminary data.</text>
</comment>
<evidence type="ECO:0000256" key="4">
    <source>
        <dbReference type="ARBA" id="ARBA00022989"/>
    </source>
</evidence>
<keyword evidence="2" id="KW-0813">Transport</keyword>
<evidence type="ECO:0000256" key="2">
    <source>
        <dbReference type="ARBA" id="ARBA00022448"/>
    </source>
</evidence>
<dbReference type="PROSITE" id="PS50850">
    <property type="entry name" value="MFS"/>
    <property type="match status" value="1"/>
</dbReference>
<dbReference type="PANTHER" id="PTHR23501:SF43">
    <property type="entry name" value="MULTIDRUG TRANSPORTER, PUTATIVE (AFU_ORTHOLOGUE AFUA_6G03040)-RELATED"/>
    <property type="match status" value="1"/>
</dbReference>
<sequence length="613" mass="65895">MPTSNSTSALPGVALVEASASGHASQRGNPKPDTDASAKPDGDISRPVLQPLRLGADEYPDAAYPTAAEPVAREYITGWRLYAIIFGLCLSLFLSTLETTIVSTSLISITNALHGFEQRDWVVTSYLLTYTGFLVIFAKFSDILGRKLMILLALAIFTIFSIVCGVVSSMIQLIIFRALQGVGASGIYAMVNVVNPEWSHPTNGPTWSPSLLSSSLSAPSSGQFWEASLTIIPVGNGFSYSSLFFSPSLVSLDLELALMCCHSAPTGVFATALLAFLLPTGFPNHGRGVTQPRMQDKLTRAAAARLDFVGAAVLLSSSVLIVFGFEEAGSRYPWNSPVVISTIAIGGCLFLVFFACEYVVGKPQYPQEPVFPLRLMKDRHFVGLILIAFFTGPAFMTALINLPQRFQAVNGLSPFNAGVHLLPLLLSSPLATAVSGHLATKWDVSPFYLLLFGATMQMLGIGLASSAAPDQLRRLLGFEVIMGFGFGMTLVTLLIYVPFLVDRADLAVSMGAVTQVRTLGGTIGLAVGATILNNHIASGLPPHLDPSEMQAISTSVRFIEALPSPTRTAVRSVFNEGYNLQLRTMLYFSAVVLVSMTLMWDRNLKRAHDMTGY</sequence>
<gene>
    <name evidence="9" type="ORF">CT0861_12643</name>
</gene>
<evidence type="ECO:0000256" key="3">
    <source>
        <dbReference type="ARBA" id="ARBA00022692"/>
    </source>
</evidence>
<dbReference type="PANTHER" id="PTHR23501">
    <property type="entry name" value="MAJOR FACILITATOR SUPERFAMILY"/>
    <property type="match status" value="1"/>
</dbReference>
<feature type="region of interest" description="Disordered" evidence="6">
    <location>
        <begin position="19"/>
        <end position="45"/>
    </location>
</feature>
<feature type="transmembrane region" description="Helical" evidence="7">
    <location>
        <begin position="121"/>
        <end position="138"/>
    </location>
</feature>
<dbReference type="GO" id="GO:0022857">
    <property type="term" value="F:transmembrane transporter activity"/>
    <property type="evidence" value="ECO:0007669"/>
    <property type="project" value="InterPro"/>
</dbReference>
<feature type="compositionally biased region" description="Basic and acidic residues" evidence="6">
    <location>
        <begin position="30"/>
        <end position="44"/>
    </location>
</feature>
<comment type="subcellular location">
    <subcellularLocation>
        <location evidence="1">Membrane</location>
        <topology evidence="1">Multi-pass membrane protein</topology>
    </subcellularLocation>
</comment>
<evidence type="ECO:0000313" key="9">
    <source>
        <dbReference type="EMBL" id="KZL69316.1"/>
    </source>
</evidence>
<dbReference type="GO" id="GO:0005886">
    <property type="term" value="C:plasma membrane"/>
    <property type="evidence" value="ECO:0007669"/>
    <property type="project" value="TreeGrafter"/>
</dbReference>
<dbReference type="EMBL" id="LFIV01000110">
    <property type="protein sequence ID" value="KZL69316.1"/>
    <property type="molecule type" value="Genomic_DNA"/>
</dbReference>
<feature type="transmembrane region" description="Helical" evidence="7">
    <location>
        <begin position="447"/>
        <end position="468"/>
    </location>
</feature>
<dbReference type="InterPro" id="IPR020846">
    <property type="entry name" value="MFS_dom"/>
</dbReference>
<evidence type="ECO:0000313" key="10">
    <source>
        <dbReference type="Proteomes" id="UP000076552"/>
    </source>
</evidence>
<evidence type="ECO:0000256" key="7">
    <source>
        <dbReference type="SAM" id="Phobius"/>
    </source>
</evidence>
<feature type="transmembrane region" description="Helical" evidence="7">
    <location>
        <begin position="480"/>
        <end position="501"/>
    </location>
</feature>
<dbReference type="Gene3D" id="1.20.1720.10">
    <property type="entry name" value="Multidrug resistance protein D"/>
    <property type="match status" value="1"/>
</dbReference>
<reference evidence="9 10" key="1">
    <citation type="submission" date="2015-06" db="EMBL/GenBank/DDBJ databases">
        <title>Survival trade-offs in plant roots during colonization by closely related pathogenic and mutualistic fungi.</title>
        <authorList>
            <person name="Hacquard S."/>
            <person name="Kracher B."/>
            <person name="Hiruma K."/>
            <person name="Weinman A."/>
            <person name="Muench P."/>
            <person name="Garrido Oter R."/>
            <person name="Ver Loren van Themaat E."/>
            <person name="Dallerey J.-F."/>
            <person name="Damm U."/>
            <person name="Henrissat B."/>
            <person name="Lespinet O."/>
            <person name="Thon M."/>
            <person name="Kemen E."/>
            <person name="McHardy A.C."/>
            <person name="Schulze-Lefert P."/>
            <person name="O'Connell R.J."/>
        </authorList>
    </citation>
    <scope>NUCLEOTIDE SEQUENCE [LARGE SCALE GENOMIC DNA]</scope>
    <source>
        <strain evidence="9 10">0861</strain>
    </source>
</reference>
<name>A0A166RIU5_9PEZI</name>
<dbReference type="SUPFAM" id="SSF103473">
    <property type="entry name" value="MFS general substrate transporter"/>
    <property type="match status" value="1"/>
</dbReference>
<evidence type="ECO:0000256" key="5">
    <source>
        <dbReference type="ARBA" id="ARBA00023136"/>
    </source>
</evidence>